<keyword evidence="4" id="KW-0472">Membrane</keyword>
<keyword evidence="2" id="KW-0812">Transmembrane</keyword>
<evidence type="ECO:0000256" key="1">
    <source>
        <dbReference type="ARBA" id="ARBA00004370"/>
    </source>
</evidence>
<dbReference type="EMBL" id="JTDY01003458">
    <property type="protein sequence ID" value="KOB69527.1"/>
    <property type="molecule type" value="Genomic_DNA"/>
</dbReference>
<evidence type="ECO:0000256" key="4">
    <source>
        <dbReference type="ARBA" id="ARBA00023136"/>
    </source>
</evidence>
<evidence type="ECO:0000256" key="3">
    <source>
        <dbReference type="ARBA" id="ARBA00022989"/>
    </source>
</evidence>
<sequence length="97" mass="10805">MKGHGELLSIFRKDLDRTGVMLVKDLEAIPSTLAMAFHYYCDEYNPLVKKNNQSGKKTTHAVIEKCLAQKWNGVPPDSIGPLLTRVVSVLIDVTSTF</sequence>
<dbReference type="InterPro" id="IPR038599">
    <property type="entry name" value="LAP1C-like_C_sf"/>
</dbReference>
<keyword evidence="6" id="KW-1185">Reference proteome</keyword>
<keyword evidence="3" id="KW-1133">Transmembrane helix</keyword>
<proteinExistence type="predicted"/>
<reference evidence="5 6" key="1">
    <citation type="journal article" date="2015" name="Genome Biol. Evol.">
        <title>The genome of winter moth (Operophtera brumata) provides a genomic perspective on sexual dimorphism and phenology.</title>
        <authorList>
            <person name="Derks M.F."/>
            <person name="Smit S."/>
            <person name="Salis L."/>
            <person name="Schijlen E."/>
            <person name="Bossers A."/>
            <person name="Mateman C."/>
            <person name="Pijl A.S."/>
            <person name="de Ridder D."/>
            <person name="Groenen M.A."/>
            <person name="Visser M.E."/>
            <person name="Megens H.J."/>
        </authorList>
    </citation>
    <scope>NUCLEOTIDE SEQUENCE [LARGE SCALE GENOMIC DNA]</scope>
    <source>
        <strain evidence="5">WM2013NL</strain>
        <tissue evidence="5">Head and thorax</tissue>
    </source>
</reference>
<evidence type="ECO:0000313" key="6">
    <source>
        <dbReference type="Proteomes" id="UP000037510"/>
    </source>
</evidence>
<organism evidence="5 6">
    <name type="scientific">Operophtera brumata</name>
    <name type="common">Winter moth</name>
    <name type="synonym">Phalaena brumata</name>
    <dbReference type="NCBI Taxonomy" id="104452"/>
    <lineage>
        <taxon>Eukaryota</taxon>
        <taxon>Metazoa</taxon>
        <taxon>Ecdysozoa</taxon>
        <taxon>Arthropoda</taxon>
        <taxon>Hexapoda</taxon>
        <taxon>Insecta</taxon>
        <taxon>Pterygota</taxon>
        <taxon>Neoptera</taxon>
        <taxon>Endopterygota</taxon>
        <taxon>Lepidoptera</taxon>
        <taxon>Glossata</taxon>
        <taxon>Ditrysia</taxon>
        <taxon>Geometroidea</taxon>
        <taxon>Geometridae</taxon>
        <taxon>Larentiinae</taxon>
        <taxon>Operophtera</taxon>
    </lineage>
</organism>
<dbReference type="Proteomes" id="UP000037510">
    <property type="component" value="Unassembled WGS sequence"/>
</dbReference>
<dbReference type="AlphaFoldDB" id="A0A0L7L231"/>
<gene>
    <name evidence="5" type="ORF">OBRU01_10689</name>
</gene>
<comment type="subcellular location">
    <subcellularLocation>
        <location evidence="1">Membrane</location>
    </subcellularLocation>
</comment>
<evidence type="ECO:0000313" key="5">
    <source>
        <dbReference type="EMBL" id="KOB69527.1"/>
    </source>
</evidence>
<dbReference type="STRING" id="104452.A0A0L7L231"/>
<accession>A0A0L7L231</accession>
<comment type="caution">
    <text evidence="5">The sequence shown here is derived from an EMBL/GenBank/DDBJ whole genome shotgun (WGS) entry which is preliminary data.</text>
</comment>
<protein>
    <submittedName>
        <fullName evidence="5">Uncharacterized protein</fullName>
    </submittedName>
</protein>
<dbReference type="GO" id="GO:0016020">
    <property type="term" value="C:membrane"/>
    <property type="evidence" value="ECO:0007669"/>
    <property type="project" value="UniProtKB-SubCell"/>
</dbReference>
<dbReference type="Gene3D" id="3.40.50.12190">
    <property type="match status" value="1"/>
</dbReference>
<name>A0A0L7L231_OPEBR</name>
<evidence type="ECO:0000256" key="2">
    <source>
        <dbReference type="ARBA" id="ARBA00022692"/>
    </source>
</evidence>